<proteinExistence type="predicted"/>
<evidence type="ECO:0000313" key="3">
    <source>
        <dbReference type="Proteomes" id="UP001153076"/>
    </source>
</evidence>
<accession>A0A9Q1GXG8</accession>
<evidence type="ECO:0000313" key="2">
    <source>
        <dbReference type="EMBL" id="KAJ8426900.1"/>
    </source>
</evidence>
<feature type="region of interest" description="Disordered" evidence="1">
    <location>
        <begin position="217"/>
        <end position="236"/>
    </location>
</feature>
<comment type="caution">
    <text evidence="2">The sequence shown here is derived from an EMBL/GenBank/DDBJ whole genome shotgun (WGS) entry which is preliminary data.</text>
</comment>
<dbReference type="Proteomes" id="UP001153076">
    <property type="component" value="Unassembled WGS sequence"/>
</dbReference>
<name>A0A9Q1GXG8_9CARY</name>
<organism evidence="2 3">
    <name type="scientific">Carnegiea gigantea</name>
    <dbReference type="NCBI Taxonomy" id="171969"/>
    <lineage>
        <taxon>Eukaryota</taxon>
        <taxon>Viridiplantae</taxon>
        <taxon>Streptophyta</taxon>
        <taxon>Embryophyta</taxon>
        <taxon>Tracheophyta</taxon>
        <taxon>Spermatophyta</taxon>
        <taxon>Magnoliopsida</taxon>
        <taxon>eudicotyledons</taxon>
        <taxon>Gunneridae</taxon>
        <taxon>Pentapetalae</taxon>
        <taxon>Caryophyllales</taxon>
        <taxon>Cactineae</taxon>
        <taxon>Cactaceae</taxon>
        <taxon>Cactoideae</taxon>
        <taxon>Echinocereeae</taxon>
        <taxon>Carnegiea</taxon>
    </lineage>
</organism>
<sequence>MKYEVEGFRLLTLVDAYKRSGKHKYSLKYDRGMVMELEGDSDVRKFLKGNDKHRYLYVSESDGPKRHTQKATRSCDHGIVCGRNGRDRDDIIQEGHKGAVVSKDVSDNEAAAEGGEEGNKGKGLMKRATLMRACGYGRNLGKKMDKYKQDMLKWNNGVGEIIKQKLADTYQKMGCITVVEYYNLMLGEYSVELTNSRNLVMKLGHHSYIVRCGKHEHITPTNGRQPARPSSKRRESQTQGIRCRKCFKYDEVGHTRRTCRNPCADFNANYEGDVVEVENLLDGSYVPVR</sequence>
<evidence type="ECO:0000256" key="1">
    <source>
        <dbReference type="SAM" id="MobiDB-lite"/>
    </source>
</evidence>
<gene>
    <name evidence="2" type="ORF">Cgig2_024391</name>
</gene>
<keyword evidence="3" id="KW-1185">Reference proteome</keyword>
<reference evidence="2" key="1">
    <citation type="submission" date="2022-04" db="EMBL/GenBank/DDBJ databases">
        <title>Carnegiea gigantea Genome sequencing and assembly v2.</title>
        <authorList>
            <person name="Copetti D."/>
            <person name="Sanderson M.J."/>
            <person name="Burquez A."/>
            <person name="Wojciechowski M.F."/>
        </authorList>
    </citation>
    <scope>NUCLEOTIDE SEQUENCE</scope>
    <source>
        <strain evidence="2">SGP5-SGP5p</strain>
        <tissue evidence="2">Aerial part</tissue>
    </source>
</reference>
<dbReference type="EMBL" id="JAKOGI010001223">
    <property type="protein sequence ID" value="KAJ8426900.1"/>
    <property type="molecule type" value="Genomic_DNA"/>
</dbReference>
<dbReference type="AlphaFoldDB" id="A0A9Q1GXG8"/>
<protein>
    <submittedName>
        <fullName evidence="2">Uncharacterized protein</fullName>
    </submittedName>
</protein>